<evidence type="ECO:0000313" key="2">
    <source>
        <dbReference type="EMBL" id="OSO92277.1"/>
    </source>
</evidence>
<dbReference type="Proteomes" id="UP000193587">
    <property type="component" value="Unassembled WGS sequence"/>
</dbReference>
<proteinExistence type="predicted"/>
<feature type="transmembrane region" description="Helical" evidence="1">
    <location>
        <begin position="37"/>
        <end position="54"/>
    </location>
</feature>
<sequence>MATALLASIAVFVAALAAGFAIERRPGDHATLEALPWYLQLLVGGVAITPLVHFEDRLAVGPIDGLVVAFAVSAACWIALPALLSQLVDHDGTVASQGC</sequence>
<dbReference type="RefSeq" id="WP_049931872.1">
    <property type="nucleotide sequence ID" value="NZ_ATXS01000007.1"/>
</dbReference>
<keyword evidence="1" id="KW-0812">Transmembrane</keyword>
<protein>
    <submittedName>
        <fullName evidence="2">Uncharacterized protein</fullName>
    </submittedName>
</protein>
<dbReference type="AlphaFoldDB" id="A0A1X4G8B3"/>
<comment type="caution">
    <text evidence="2">The sequence shown here is derived from an EMBL/GenBank/DDBJ whole genome shotgun (WGS) entry which is preliminary data.</text>
</comment>
<name>A0A1X4G8B3_HALEZ</name>
<evidence type="ECO:0000313" key="3">
    <source>
        <dbReference type="Proteomes" id="UP000193587"/>
    </source>
</evidence>
<accession>A0A1X4G8B3</accession>
<feature type="transmembrane region" description="Helical" evidence="1">
    <location>
        <begin position="66"/>
        <end position="84"/>
    </location>
</feature>
<gene>
    <name evidence="2" type="ORF">B9H04_15940</name>
</gene>
<organism evidence="2 3">
    <name type="scientific">Halorubrum ezzemoulense DSM 17463</name>
    <dbReference type="NCBI Taxonomy" id="1121945"/>
    <lineage>
        <taxon>Archaea</taxon>
        <taxon>Methanobacteriati</taxon>
        <taxon>Methanobacteriota</taxon>
        <taxon>Stenosarchaea group</taxon>
        <taxon>Halobacteria</taxon>
        <taxon>Halobacteriales</taxon>
        <taxon>Haloferacaceae</taxon>
        <taxon>Halorubrum</taxon>
    </lineage>
</organism>
<keyword evidence="1" id="KW-1133">Transmembrane helix</keyword>
<evidence type="ECO:0000256" key="1">
    <source>
        <dbReference type="SAM" id="Phobius"/>
    </source>
</evidence>
<reference evidence="2 3" key="1">
    <citation type="submission" date="2017-04" db="EMBL/GenBank/DDBJ databases">
        <title>MLSA of the genus Halorubrum.</title>
        <authorList>
            <person name="De La Haba R."/>
            <person name="Sanchez-Porro C."/>
            <person name="Infante-Dominguez C."/>
            <person name="Ventosa A."/>
        </authorList>
    </citation>
    <scope>NUCLEOTIDE SEQUENCE [LARGE SCALE GENOMIC DNA]</scope>
    <source>
        <strain evidence="2 3">DSM 17463</strain>
    </source>
</reference>
<dbReference type="EMBL" id="NEDJ01000086">
    <property type="protein sequence ID" value="OSO92277.1"/>
    <property type="molecule type" value="Genomic_DNA"/>
</dbReference>
<keyword evidence="1" id="KW-0472">Membrane</keyword>
<dbReference type="STRING" id="1121945.GCA_000421805_02041"/>